<dbReference type="AlphaFoldDB" id="A0A061QRL0"/>
<keyword evidence="4 6" id="KW-1133">Transmembrane helix</keyword>
<name>A0A061QRL0_9CHLO</name>
<keyword evidence="5 6" id="KW-0472">Membrane</keyword>
<evidence type="ECO:0000256" key="3">
    <source>
        <dbReference type="ARBA" id="ARBA00022692"/>
    </source>
</evidence>
<comment type="similarity">
    <text evidence="2 6">Belongs to the SCAMP family.</text>
</comment>
<dbReference type="Pfam" id="PF04144">
    <property type="entry name" value="SCAMP"/>
    <property type="match status" value="1"/>
</dbReference>
<evidence type="ECO:0000313" key="7">
    <source>
        <dbReference type="EMBL" id="JAC63302.1"/>
    </source>
</evidence>
<dbReference type="EMBL" id="GBEZ01023596">
    <property type="protein sequence ID" value="JAC63302.1"/>
    <property type="molecule type" value="Transcribed_RNA"/>
</dbReference>
<feature type="transmembrane region" description="Helical" evidence="6">
    <location>
        <begin position="85"/>
        <end position="105"/>
    </location>
</feature>
<dbReference type="GO" id="GO:0015031">
    <property type="term" value="P:protein transport"/>
    <property type="evidence" value="ECO:0007669"/>
    <property type="project" value="InterPro"/>
</dbReference>
<evidence type="ECO:0000256" key="6">
    <source>
        <dbReference type="RuleBase" id="RU363122"/>
    </source>
</evidence>
<dbReference type="GO" id="GO:0005886">
    <property type="term" value="C:plasma membrane"/>
    <property type="evidence" value="ECO:0007669"/>
    <property type="project" value="UniProtKB-SubCell"/>
</dbReference>
<keyword evidence="6" id="KW-0813">Transport</keyword>
<feature type="transmembrane region" description="Helical" evidence="6">
    <location>
        <begin position="57"/>
        <end position="79"/>
    </location>
</feature>
<evidence type="ECO:0000256" key="4">
    <source>
        <dbReference type="ARBA" id="ARBA00022989"/>
    </source>
</evidence>
<evidence type="ECO:0000256" key="1">
    <source>
        <dbReference type="ARBA" id="ARBA00004003"/>
    </source>
</evidence>
<reference evidence="7" key="1">
    <citation type="submission" date="2014-05" db="EMBL/GenBank/DDBJ databases">
        <title>The transcriptome of the halophilic microalga Tetraselmis sp. GSL018 isolated from the Great Salt Lake, Utah.</title>
        <authorList>
            <person name="Jinkerson R.E."/>
            <person name="D'Adamo S."/>
            <person name="Posewitz M.C."/>
        </authorList>
    </citation>
    <scope>NUCLEOTIDE SEQUENCE</scope>
    <source>
        <strain evidence="7">GSL018</strain>
    </source>
</reference>
<keyword evidence="6" id="KW-0968">Cytoplasmic vesicle</keyword>
<gene>
    <name evidence="7" type="ORF">TSPGSL018_21000</name>
</gene>
<proteinExistence type="inferred from homology"/>
<keyword evidence="6" id="KW-1003">Cell membrane</keyword>
<feature type="transmembrane region" description="Helical" evidence="6">
    <location>
        <begin position="164"/>
        <end position="187"/>
    </location>
</feature>
<feature type="transmembrane region" description="Helical" evidence="6">
    <location>
        <begin position="126"/>
        <end position="144"/>
    </location>
</feature>
<protein>
    <recommendedName>
        <fullName evidence="6">Secretory carrier-associated membrane protein</fullName>
        <shortName evidence="6">Secretory carrier membrane protein</shortName>
    </recommendedName>
</protein>
<sequence length="212" mass="23760">MSRPYHLDLSSGPLGNALQVNWEDYNYPPLLKIIHFRLNDVEESGARKAVFWAHVNLIAVCVALVLNVVGTAVLAGMGVRRKGVPVLYSIFNLILVSALGLYSFYHCYKGTATQNRRLCKRFYLSHSLMMVFMLLAAVLDVSSFNGWMGLWRAQASQEPLRNLWTWWTVLEASLWTANLVTGAAVIMQMKGHDGHEHIGPVCSPQELGEVRS</sequence>
<organism evidence="7">
    <name type="scientific">Tetraselmis sp. GSL018</name>
    <dbReference type="NCBI Taxonomy" id="582737"/>
    <lineage>
        <taxon>Eukaryota</taxon>
        <taxon>Viridiplantae</taxon>
        <taxon>Chlorophyta</taxon>
        <taxon>core chlorophytes</taxon>
        <taxon>Chlorodendrophyceae</taxon>
        <taxon>Chlorodendrales</taxon>
        <taxon>Chlorodendraceae</taxon>
        <taxon>Tetraselmis</taxon>
    </lineage>
</organism>
<dbReference type="GO" id="GO:0030658">
    <property type="term" value="C:transport vesicle membrane"/>
    <property type="evidence" value="ECO:0007669"/>
    <property type="project" value="UniProtKB-SubCell"/>
</dbReference>
<dbReference type="InterPro" id="IPR007273">
    <property type="entry name" value="SCAMP"/>
</dbReference>
<evidence type="ECO:0000256" key="5">
    <source>
        <dbReference type="ARBA" id="ARBA00023136"/>
    </source>
</evidence>
<comment type="function">
    <text evidence="1 6">Probably involved in membrane trafficking.</text>
</comment>
<comment type="subcellular location">
    <subcellularLocation>
        <location evidence="6">Cell membrane</location>
        <topology evidence="6">Multi-pass membrane protein</topology>
    </subcellularLocation>
    <subcellularLocation>
        <location evidence="6">Cytoplasmic vesicle</location>
        <location evidence="6">Secretory vesicle membrane</location>
        <topology evidence="6">Multi-pass membrane protein</topology>
    </subcellularLocation>
</comment>
<evidence type="ECO:0000256" key="2">
    <source>
        <dbReference type="ARBA" id="ARBA00010482"/>
    </source>
</evidence>
<accession>A0A061QRL0</accession>
<keyword evidence="3 6" id="KW-0812">Transmembrane</keyword>